<proteinExistence type="inferred from homology"/>
<dbReference type="InterPro" id="IPR038333">
    <property type="entry name" value="T1MK-like_N_sf"/>
</dbReference>
<dbReference type="GO" id="GO:0032259">
    <property type="term" value="P:methylation"/>
    <property type="evidence" value="ECO:0007669"/>
    <property type="project" value="UniProtKB-KW"/>
</dbReference>
<feature type="non-terminal residue" evidence="4">
    <location>
        <position position="62"/>
    </location>
</feature>
<evidence type="ECO:0000313" key="5">
    <source>
        <dbReference type="Proteomes" id="UP000555836"/>
    </source>
</evidence>
<evidence type="ECO:0000256" key="2">
    <source>
        <dbReference type="ARBA" id="ARBA00022747"/>
    </source>
</evidence>
<comment type="similarity">
    <text evidence="1">Belongs to the N(4)/N(6)-methyltransferase family.</text>
</comment>
<comment type="caution">
    <text evidence="4">The sequence shown here is derived from an EMBL/GenBank/DDBJ whole genome shotgun (WGS) entry which is preliminary data.</text>
</comment>
<dbReference type="Gene3D" id="1.20.1260.30">
    <property type="match status" value="1"/>
</dbReference>
<name>A0A7Y0SBQ5_VIBPH</name>
<dbReference type="Proteomes" id="UP000555836">
    <property type="component" value="Unassembled WGS sequence"/>
</dbReference>
<organism evidence="4 5">
    <name type="scientific">Vibrio parahaemolyticus</name>
    <dbReference type="NCBI Taxonomy" id="670"/>
    <lineage>
        <taxon>Bacteria</taxon>
        <taxon>Pseudomonadati</taxon>
        <taxon>Pseudomonadota</taxon>
        <taxon>Gammaproteobacteria</taxon>
        <taxon>Vibrionales</taxon>
        <taxon>Vibrionaceae</taxon>
        <taxon>Vibrio</taxon>
    </lineage>
</organism>
<dbReference type="GO" id="GO:0009307">
    <property type="term" value="P:DNA restriction-modification system"/>
    <property type="evidence" value="ECO:0007669"/>
    <property type="project" value="UniProtKB-KW"/>
</dbReference>
<evidence type="ECO:0000259" key="3">
    <source>
        <dbReference type="Pfam" id="PF12161"/>
    </source>
</evidence>
<protein>
    <submittedName>
        <fullName evidence="4">SAM-dependent DNA methyltransferase</fullName>
    </submittedName>
</protein>
<dbReference type="Pfam" id="PF12161">
    <property type="entry name" value="HsdM_N"/>
    <property type="match status" value="1"/>
</dbReference>
<dbReference type="InterPro" id="IPR029063">
    <property type="entry name" value="SAM-dependent_MTases_sf"/>
</dbReference>
<dbReference type="SUPFAM" id="SSF53335">
    <property type="entry name" value="S-adenosyl-L-methionine-dependent methyltransferases"/>
    <property type="match status" value="1"/>
</dbReference>
<gene>
    <name evidence="4" type="ORF">HKB21_30515</name>
</gene>
<keyword evidence="4" id="KW-0489">Methyltransferase</keyword>
<feature type="domain" description="N6 adenine-specific DNA methyltransferase N-terminal" evidence="3">
    <location>
        <begin position="4"/>
        <end position="50"/>
    </location>
</feature>
<dbReference type="EMBL" id="JABCLD010002292">
    <property type="protein sequence ID" value="NMU29948.1"/>
    <property type="molecule type" value="Genomic_DNA"/>
</dbReference>
<evidence type="ECO:0000313" key="4">
    <source>
        <dbReference type="EMBL" id="NMU29948.1"/>
    </source>
</evidence>
<accession>A0A7Y0SBQ5</accession>
<evidence type="ECO:0000256" key="1">
    <source>
        <dbReference type="ARBA" id="ARBA00006594"/>
    </source>
</evidence>
<dbReference type="GO" id="GO:0008168">
    <property type="term" value="F:methyltransferase activity"/>
    <property type="evidence" value="ECO:0007669"/>
    <property type="project" value="UniProtKB-KW"/>
</dbReference>
<dbReference type="AlphaFoldDB" id="A0A7Y0SBQ5"/>
<keyword evidence="4" id="KW-0808">Transferase</keyword>
<sequence>MSISSVIKSIQDIMRKDAGVDGDAQRLGQMSWLLFLKVFDAQEEELEFELDDYREPIPAKYL</sequence>
<reference evidence="4 5" key="1">
    <citation type="submission" date="2020-04" db="EMBL/GenBank/DDBJ databases">
        <title>Whole-genome sequencing of Vibrio spp. from China reveals different genetic environments of blaCTX-M-14 among diverse lineages.</title>
        <authorList>
            <person name="Zheng Z."/>
            <person name="Ye L."/>
            <person name="Chen S."/>
        </authorList>
    </citation>
    <scope>NUCLEOTIDE SEQUENCE [LARGE SCALE GENOMIC DNA]</scope>
    <source>
        <strain evidence="4 5">Vb0574</strain>
    </source>
</reference>
<dbReference type="InterPro" id="IPR022749">
    <property type="entry name" value="D12N6_MeTrfase_N"/>
</dbReference>
<keyword evidence="2" id="KW-0680">Restriction system</keyword>